<keyword evidence="1" id="KW-0732">Signal</keyword>
<accession>A0A821TVI9</accession>
<dbReference type="EMBL" id="CAJOBS010004243">
    <property type="protein sequence ID" value="CAF4877376.1"/>
    <property type="molecule type" value="Genomic_DNA"/>
</dbReference>
<sequence length="117" mass="12820">MFPVKFFAFLLSLNLAIALNITVLPQDKRQAVAPELGSSINDIDSRDGGLHYVSTEGDMVSSCPRFRSVYLPSGVHTVEVGVKISDSQLATYDGQLQVEVISYDTNIRLGLEHPKIP</sequence>
<comment type="caution">
    <text evidence="2">The sequence shown here is derived from an EMBL/GenBank/DDBJ whole genome shotgun (WGS) entry which is preliminary data.</text>
</comment>
<proteinExistence type="predicted"/>
<feature type="signal peptide" evidence="1">
    <location>
        <begin position="1"/>
        <end position="18"/>
    </location>
</feature>
<reference evidence="2" key="1">
    <citation type="submission" date="2021-02" db="EMBL/GenBank/DDBJ databases">
        <authorList>
            <person name="Nowell W R."/>
        </authorList>
    </citation>
    <scope>NUCLEOTIDE SEQUENCE</scope>
</reference>
<dbReference type="Proteomes" id="UP000663838">
    <property type="component" value="Unassembled WGS sequence"/>
</dbReference>
<gene>
    <name evidence="2" type="ORF">TOA249_LOCUS28976</name>
</gene>
<name>A0A821TVI9_9BILA</name>
<evidence type="ECO:0000313" key="3">
    <source>
        <dbReference type="Proteomes" id="UP000663838"/>
    </source>
</evidence>
<organism evidence="2 3">
    <name type="scientific">Rotaria socialis</name>
    <dbReference type="NCBI Taxonomy" id="392032"/>
    <lineage>
        <taxon>Eukaryota</taxon>
        <taxon>Metazoa</taxon>
        <taxon>Spiralia</taxon>
        <taxon>Gnathifera</taxon>
        <taxon>Rotifera</taxon>
        <taxon>Eurotatoria</taxon>
        <taxon>Bdelloidea</taxon>
        <taxon>Philodinida</taxon>
        <taxon>Philodinidae</taxon>
        <taxon>Rotaria</taxon>
    </lineage>
</organism>
<dbReference type="AlphaFoldDB" id="A0A821TVI9"/>
<evidence type="ECO:0000256" key="1">
    <source>
        <dbReference type="SAM" id="SignalP"/>
    </source>
</evidence>
<protein>
    <submittedName>
        <fullName evidence="2">Uncharacterized protein</fullName>
    </submittedName>
</protein>
<feature type="chain" id="PRO_5032915717" evidence="1">
    <location>
        <begin position="19"/>
        <end position="117"/>
    </location>
</feature>
<evidence type="ECO:0000313" key="2">
    <source>
        <dbReference type="EMBL" id="CAF4877376.1"/>
    </source>
</evidence>